<evidence type="ECO:0000313" key="2">
    <source>
        <dbReference type="EMBL" id="KAK2566245.1"/>
    </source>
</evidence>
<name>A0AAD9QSD7_ACRCE</name>
<comment type="caution">
    <text evidence="2">The sequence shown here is derived from an EMBL/GenBank/DDBJ whole genome shotgun (WGS) entry which is preliminary data.</text>
</comment>
<accession>A0AAD9QSD7</accession>
<evidence type="ECO:0000313" key="3">
    <source>
        <dbReference type="Proteomes" id="UP001249851"/>
    </source>
</evidence>
<reference evidence="2" key="1">
    <citation type="journal article" date="2023" name="G3 (Bethesda)">
        <title>Whole genome assembly and annotation of the endangered Caribbean coral Acropora cervicornis.</title>
        <authorList>
            <person name="Selwyn J.D."/>
            <person name="Vollmer S.V."/>
        </authorList>
    </citation>
    <scope>NUCLEOTIDE SEQUENCE</scope>
    <source>
        <strain evidence="2">K2</strain>
    </source>
</reference>
<dbReference type="Proteomes" id="UP001249851">
    <property type="component" value="Unassembled WGS sequence"/>
</dbReference>
<organism evidence="2 3">
    <name type="scientific">Acropora cervicornis</name>
    <name type="common">Staghorn coral</name>
    <dbReference type="NCBI Taxonomy" id="6130"/>
    <lineage>
        <taxon>Eukaryota</taxon>
        <taxon>Metazoa</taxon>
        <taxon>Cnidaria</taxon>
        <taxon>Anthozoa</taxon>
        <taxon>Hexacorallia</taxon>
        <taxon>Scleractinia</taxon>
        <taxon>Astrocoeniina</taxon>
        <taxon>Acroporidae</taxon>
        <taxon>Acropora</taxon>
    </lineage>
</organism>
<keyword evidence="3" id="KW-1185">Reference proteome</keyword>
<dbReference type="EMBL" id="JARQWQ010000017">
    <property type="protein sequence ID" value="KAK2566245.1"/>
    <property type="molecule type" value="Genomic_DNA"/>
</dbReference>
<sequence length="260" mass="28797">MSSTIKRKVQDREATIEDITTLRAQANVRTTEPKCPLCKSNHWLARCRKFREKSLEDRLRIVKDKGLCNNGLTIGHFARRCPKDSFCKVEGCRTKHSTFLHPKRTTNSQSQGAGINADSSDMASSQPDLPRSETAASSFVNMSSKSTISSAIGLAILWVKESRSGPNASFCTEQLLNRLGLEGGQSRISLTTLRGTPTSIRPERRKHVRDVYSTPSLPVNKEDMASREDIDRWPHLNGVEVPAIDAEIGLLIGSILPQVL</sequence>
<feature type="region of interest" description="Disordered" evidence="1">
    <location>
        <begin position="102"/>
        <end position="135"/>
    </location>
</feature>
<evidence type="ECO:0000256" key="1">
    <source>
        <dbReference type="SAM" id="MobiDB-lite"/>
    </source>
</evidence>
<feature type="compositionally biased region" description="Polar residues" evidence="1">
    <location>
        <begin position="105"/>
        <end position="127"/>
    </location>
</feature>
<reference evidence="2" key="2">
    <citation type="journal article" date="2023" name="Science">
        <title>Genomic signatures of disease resistance in endangered staghorn corals.</title>
        <authorList>
            <person name="Vollmer S.V."/>
            <person name="Selwyn J.D."/>
            <person name="Despard B.A."/>
            <person name="Roesel C.L."/>
        </authorList>
    </citation>
    <scope>NUCLEOTIDE SEQUENCE</scope>
    <source>
        <strain evidence="2">K2</strain>
    </source>
</reference>
<gene>
    <name evidence="2" type="ORF">P5673_009716</name>
</gene>
<dbReference type="PANTHER" id="PTHR47331:SF1">
    <property type="entry name" value="GAG-LIKE PROTEIN"/>
    <property type="match status" value="1"/>
</dbReference>
<dbReference type="AlphaFoldDB" id="A0AAD9QSD7"/>
<proteinExistence type="predicted"/>
<protein>
    <submittedName>
        <fullName evidence="2">Uncharacterized protein</fullName>
    </submittedName>
</protein>
<dbReference type="PANTHER" id="PTHR47331">
    <property type="entry name" value="PHD-TYPE DOMAIN-CONTAINING PROTEIN"/>
    <property type="match status" value="1"/>
</dbReference>